<dbReference type="Pfam" id="PF06013">
    <property type="entry name" value="WXG100"/>
    <property type="match status" value="1"/>
</dbReference>
<dbReference type="AlphaFoldDB" id="A0A1G9AC41"/>
<keyword evidence="3" id="KW-1185">Reference proteome</keyword>
<evidence type="ECO:0000313" key="2">
    <source>
        <dbReference type="EMBL" id="SDK24803.1"/>
    </source>
</evidence>
<dbReference type="OrthoDB" id="4231069at2"/>
<evidence type="ECO:0000256" key="1">
    <source>
        <dbReference type="RuleBase" id="RU362001"/>
    </source>
</evidence>
<protein>
    <recommendedName>
        <fullName evidence="1">ESAT-6-like protein</fullName>
    </recommendedName>
</protein>
<name>A0A1G9AC41_9MICO</name>
<dbReference type="InterPro" id="IPR036689">
    <property type="entry name" value="ESAT-6-like_sf"/>
</dbReference>
<dbReference type="RefSeq" id="WP_092322186.1">
    <property type="nucleotide sequence ID" value="NZ_FNFU01000004.1"/>
</dbReference>
<proteinExistence type="inferred from homology"/>
<evidence type="ECO:0000313" key="3">
    <source>
        <dbReference type="Proteomes" id="UP000198701"/>
    </source>
</evidence>
<dbReference type="SUPFAM" id="SSF140453">
    <property type="entry name" value="EsxAB dimer-like"/>
    <property type="match status" value="1"/>
</dbReference>
<reference evidence="2 3" key="1">
    <citation type="submission" date="2016-10" db="EMBL/GenBank/DDBJ databases">
        <authorList>
            <person name="de Groot N.N."/>
        </authorList>
    </citation>
    <scope>NUCLEOTIDE SEQUENCE [LARGE SCALE GENOMIC DNA]</scope>
    <source>
        <strain evidence="2 3">CGMCC 1.5382</strain>
    </source>
</reference>
<dbReference type="Proteomes" id="UP000198701">
    <property type="component" value="Unassembled WGS sequence"/>
</dbReference>
<accession>A0A1G9AC41</accession>
<dbReference type="NCBIfam" id="TIGR03930">
    <property type="entry name" value="WXG100_ESAT6"/>
    <property type="match status" value="1"/>
</dbReference>
<gene>
    <name evidence="2" type="ORF">SAMN05216282_10438</name>
</gene>
<dbReference type="STRING" id="386301.SAMN05216282_10438"/>
<dbReference type="InterPro" id="IPR010310">
    <property type="entry name" value="T7SS_ESAT-6-like"/>
</dbReference>
<dbReference type="EMBL" id="FNFU01000004">
    <property type="protein sequence ID" value="SDK24803.1"/>
    <property type="molecule type" value="Genomic_DNA"/>
</dbReference>
<comment type="similarity">
    <text evidence="1">Belongs to the WXG100 family.</text>
</comment>
<dbReference type="Gene3D" id="1.10.287.1060">
    <property type="entry name" value="ESAT-6-like"/>
    <property type="match status" value="1"/>
</dbReference>
<organism evidence="2 3">
    <name type="scientific">Cryobacterium psychrotolerans</name>
    <dbReference type="NCBI Taxonomy" id="386301"/>
    <lineage>
        <taxon>Bacteria</taxon>
        <taxon>Bacillati</taxon>
        <taxon>Actinomycetota</taxon>
        <taxon>Actinomycetes</taxon>
        <taxon>Micrococcales</taxon>
        <taxon>Microbacteriaceae</taxon>
        <taxon>Cryobacterium</taxon>
    </lineage>
</organism>
<sequence length="96" mass="10109">MTSYQVDSEAVLSTTAAARASIARIQAEVAGLLAQLTGLEGSWTGQAAAAFQGAVADWRATQRHVEESAEGLNLALSQAGRQYADVEQANARLFSR</sequence>